<accession>A0A9X2KV44</accession>
<feature type="compositionally biased region" description="Polar residues" evidence="1">
    <location>
        <begin position="50"/>
        <end position="64"/>
    </location>
</feature>
<dbReference type="Proteomes" id="UP001139319">
    <property type="component" value="Unassembled WGS sequence"/>
</dbReference>
<feature type="region of interest" description="Disordered" evidence="1">
    <location>
        <begin position="256"/>
        <end position="282"/>
    </location>
</feature>
<proteinExistence type="predicted"/>
<dbReference type="RefSeq" id="WP_253965993.1">
    <property type="nucleotide sequence ID" value="NZ_JAMFTH010000001.1"/>
</dbReference>
<dbReference type="EMBL" id="JAMFTH010000001">
    <property type="protein sequence ID" value="MCP8897690.1"/>
    <property type="molecule type" value="Genomic_DNA"/>
</dbReference>
<dbReference type="PROSITE" id="PS51257">
    <property type="entry name" value="PROKAR_LIPOPROTEIN"/>
    <property type="match status" value="1"/>
</dbReference>
<name>A0A9X2KV44_9GAMM</name>
<evidence type="ECO:0000256" key="1">
    <source>
        <dbReference type="SAM" id="MobiDB-lite"/>
    </source>
</evidence>
<comment type="caution">
    <text evidence="2">The sequence shown here is derived from an EMBL/GenBank/DDBJ whole genome shotgun (WGS) entry which is preliminary data.</text>
</comment>
<feature type="region of interest" description="Disordered" evidence="1">
    <location>
        <begin position="48"/>
        <end position="69"/>
    </location>
</feature>
<dbReference type="AlphaFoldDB" id="A0A9X2KV44"/>
<gene>
    <name evidence="2" type="ORF">M6D89_00100</name>
</gene>
<evidence type="ECO:0000313" key="2">
    <source>
        <dbReference type="EMBL" id="MCP8897690.1"/>
    </source>
</evidence>
<keyword evidence="3" id="KW-1185">Reference proteome</keyword>
<protein>
    <submittedName>
        <fullName evidence="2">Uncharacterized protein</fullName>
    </submittedName>
</protein>
<evidence type="ECO:0000313" key="3">
    <source>
        <dbReference type="Proteomes" id="UP001139319"/>
    </source>
</evidence>
<organism evidence="2 3">
    <name type="scientific">Gilvimarinus xylanilyticus</name>
    <dbReference type="NCBI Taxonomy" id="2944139"/>
    <lineage>
        <taxon>Bacteria</taxon>
        <taxon>Pseudomonadati</taxon>
        <taxon>Pseudomonadota</taxon>
        <taxon>Gammaproteobacteria</taxon>
        <taxon>Cellvibrionales</taxon>
        <taxon>Cellvibrionaceae</taxon>
        <taxon>Gilvimarinus</taxon>
    </lineage>
</organism>
<reference evidence="2" key="1">
    <citation type="submission" date="2022-05" db="EMBL/GenBank/DDBJ databases">
        <authorList>
            <person name="Sun H.-N."/>
        </authorList>
    </citation>
    <scope>NUCLEOTIDE SEQUENCE</scope>
    <source>
        <strain evidence="2">HB14</strain>
    </source>
</reference>
<reference evidence="2" key="2">
    <citation type="submission" date="2023-01" db="EMBL/GenBank/DDBJ databases">
        <title>Gilvimarinus xylanilyticus HB14 isolated from Caulerpa lentillifera aquaculture base in Hainan, China.</title>
        <authorList>
            <person name="Zhang Y.-J."/>
        </authorList>
    </citation>
    <scope>NUCLEOTIDE SEQUENCE</scope>
    <source>
        <strain evidence="2">HB14</strain>
    </source>
</reference>
<sequence>MKYWVEALLGGLLLIGVGYACYVTYWQAPADTAVANAATQVAHRPASKMATRSLTSSNSLPANTSESSSSRASRASLDKWFLLLQEYAEENPDWLARVEAYERSRGRFSDAEYDAYAHYDPPTLEAMLEGGDMLAGQVLAKRAKSAGRQDVARHYWHAAAVLGSERALRAMSSIHFESYQQARHRDDVDIAHQNKLDYFIMQNILARRGDNTPLPEQVVQELDLTLTASEHKLVQERAQNYYQLLLSQRAARGLGEFDPPQDFTPPPLKGWAPLPSSRENNR</sequence>